<dbReference type="AlphaFoldDB" id="A0A2N0QW77"/>
<sequence length="117" mass="13399">MFHHANGFSRLDYIWSSPGFPASGLFSQVITCPHLLDHPFTDHYALVTVFNFSSCMAILAKSHLKQKKKLHTIFAYSYTSDEQWKKFTAQVDDTLGVYLDKQYNSHVDFSSLSLDCI</sequence>
<evidence type="ECO:0000313" key="1">
    <source>
        <dbReference type="EMBL" id="PKC55322.1"/>
    </source>
</evidence>
<proteinExistence type="predicted"/>
<dbReference type="VEuPathDB" id="FungiDB:RhiirA1_475815"/>
<dbReference type="EMBL" id="LLXH01002673">
    <property type="protein sequence ID" value="PKC55322.1"/>
    <property type="molecule type" value="Genomic_DNA"/>
</dbReference>
<dbReference type="Proteomes" id="UP000232688">
    <property type="component" value="Unassembled WGS sequence"/>
</dbReference>
<reference evidence="1 2" key="2">
    <citation type="submission" date="2017-10" db="EMBL/GenBank/DDBJ databases">
        <title>Genome analyses suggest a sexual origin of heterokaryosis in a supposedly ancient asexual fungus.</title>
        <authorList>
            <person name="Corradi N."/>
            <person name="Sedzielewska K."/>
            <person name="Noel J."/>
            <person name="Charron P."/>
            <person name="Farinelli L."/>
            <person name="Marton T."/>
            <person name="Kruger M."/>
            <person name="Pelin A."/>
            <person name="Brachmann A."/>
            <person name="Corradi N."/>
        </authorList>
    </citation>
    <scope>NUCLEOTIDE SEQUENCE [LARGE SCALE GENOMIC DNA]</scope>
    <source>
        <strain evidence="1 2">A1</strain>
    </source>
</reference>
<evidence type="ECO:0000313" key="2">
    <source>
        <dbReference type="Proteomes" id="UP000232688"/>
    </source>
</evidence>
<comment type="caution">
    <text evidence="1">The sequence shown here is derived from an EMBL/GenBank/DDBJ whole genome shotgun (WGS) entry which is preliminary data.</text>
</comment>
<name>A0A2N0QW77_9GLOM</name>
<protein>
    <submittedName>
        <fullName evidence="1">Uncharacterized protein</fullName>
    </submittedName>
</protein>
<reference evidence="1 2" key="1">
    <citation type="submission" date="2017-10" db="EMBL/GenBank/DDBJ databases">
        <title>Extensive intraspecific genome diversity in a model arbuscular mycorrhizal fungus.</title>
        <authorList>
            <person name="Chen E.C.H."/>
            <person name="Morin E."/>
            <person name="Baudet D."/>
            <person name="Noel J."/>
            <person name="Ndikumana S."/>
            <person name="Charron P."/>
            <person name="St-Onge C."/>
            <person name="Giorgi J."/>
            <person name="Grigoriev I.V."/>
            <person name="Roux C."/>
            <person name="Martin F.M."/>
            <person name="Corradi N."/>
        </authorList>
    </citation>
    <scope>NUCLEOTIDE SEQUENCE [LARGE SCALE GENOMIC DNA]</scope>
    <source>
        <strain evidence="1 2">A1</strain>
    </source>
</reference>
<gene>
    <name evidence="1" type="ORF">RhiirA1_475815</name>
</gene>
<organism evidence="1 2">
    <name type="scientific">Rhizophagus irregularis</name>
    <dbReference type="NCBI Taxonomy" id="588596"/>
    <lineage>
        <taxon>Eukaryota</taxon>
        <taxon>Fungi</taxon>
        <taxon>Fungi incertae sedis</taxon>
        <taxon>Mucoromycota</taxon>
        <taxon>Glomeromycotina</taxon>
        <taxon>Glomeromycetes</taxon>
        <taxon>Glomerales</taxon>
        <taxon>Glomeraceae</taxon>
        <taxon>Rhizophagus</taxon>
    </lineage>
</organism>
<accession>A0A2N0QW77</accession>